<dbReference type="EMBL" id="CAJPWZ010003296">
    <property type="protein sequence ID" value="CAG2256150.1"/>
    <property type="molecule type" value="Genomic_DNA"/>
</dbReference>
<dbReference type="PANTHER" id="PTHR13710">
    <property type="entry name" value="DNA HELICASE RECQ FAMILY MEMBER"/>
    <property type="match status" value="1"/>
</dbReference>
<name>A0A8S3VHD5_MYTED</name>
<evidence type="ECO:0000313" key="12">
    <source>
        <dbReference type="Proteomes" id="UP000683360"/>
    </source>
</evidence>
<evidence type="ECO:0000256" key="7">
    <source>
        <dbReference type="ARBA" id="ARBA00034808"/>
    </source>
</evidence>
<dbReference type="Pfam" id="PF00271">
    <property type="entry name" value="Helicase_C"/>
    <property type="match status" value="1"/>
</dbReference>
<dbReference type="SUPFAM" id="SSF52540">
    <property type="entry name" value="P-loop containing nucleoside triphosphate hydrolases"/>
    <property type="match status" value="1"/>
</dbReference>
<evidence type="ECO:0000256" key="3">
    <source>
        <dbReference type="ARBA" id="ARBA00022840"/>
    </source>
</evidence>
<dbReference type="GO" id="GO:0005694">
    <property type="term" value="C:chromosome"/>
    <property type="evidence" value="ECO:0007669"/>
    <property type="project" value="TreeGrafter"/>
</dbReference>
<dbReference type="InterPro" id="IPR011545">
    <property type="entry name" value="DEAD/DEAH_box_helicase_dom"/>
</dbReference>
<gene>
    <name evidence="11" type="ORF">MEDL_67508</name>
</gene>
<evidence type="ECO:0000256" key="2">
    <source>
        <dbReference type="ARBA" id="ARBA00022741"/>
    </source>
</evidence>
<dbReference type="GO" id="GO:0003677">
    <property type="term" value="F:DNA binding"/>
    <property type="evidence" value="ECO:0007669"/>
    <property type="project" value="UniProtKB-KW"/>
</dbReference>
<dbReference type="Pfam" id="PF00270">
    <property type="entry name" value="DEAD"/>
    <property type="match status" value="1"/>
</dbReference>
<dbReference type="InterPro" id="IPR001650">
    <property type="entry name" value="Helicase_C-like"/>
</dbReference>
<dbReference type="GO" id="GO:0005524">
    <property type="term" value="F:ATP binding"/>
    <property type="evidence" value="ECO:0007669"/>
    <property type="project" value="UniProtKB-KW"/>
</dbReference>
<evidence type="ECO:0000259" key="9">
    <source>
        <dbReference type="PROSITE" id="PS51192"/>
    </source>
</evidence>
<dbReference type="GO" id="GO:0000724">
    <property type="term" value="P:double-strand break repair via homologous recombination"/>
    <property type="evidence" value="ECO:0007669"/>
    <property type="project" value="TreeGrafter"/>
</dbReference>
<comment type="catalytic activity">
    <reaction evidence="6">
        <text>Couples ATP hydrolysis with the unwinding of duplex DNA by translocating in the 3'-5' direction.</text>
        <dbReference type="EC" id="5.6.2.4"/>
    </reaction>
</comment>
<dbReference type="SMART" id="SM00487">
    <property type="entry name" value="DEXDc"/>
    <property type="match status" value="1"/>
</dbReference>
<dbReference type="OrthoDB" id="6107726at2759"/>
<dbReference type="GO" id="GO:0043138">
    <property type="term" value="F:3'-5' DNA helicase activity"/>
    <property type="evidence" value="ECO:0007669"/>
    <property type="project" value="UniProtKB-EC"/>
</dbReference>
<feature type="domain" description="Helicase C-terminal" evidence="10">
    <location>
        <begin position="235"/>
        <end position="395"/>
    </location>
</feature>
<dbReference type="InterPro" id="IPR014001">
    <property type="entry name" value="Helicase_ATP-bd"/>
</dbReference>
<evidence type="ECO:0000256" key="6">
    <source>
        <dbReference type="ARBA" id="ARBA00034617"/>
    </source>
</evidence>
<comment type="similarity">
    <text evidence="1">Belongs to the helicase family. RecQ subfamily.</text>
</comment>
<evidence type="ECO:0000256" key="5">
    <source>
        <dbReference type="ARBA" id="ARBA00023235"/>
    </source>
</evidence>
<dbReference type="Gene3D" id="3.40.50.300">
    <property type="entry name" value="P-loop containing nucleotide triphosphate hydrolases"/>
    <property type="match status" value="2"/>
</dbReference>
<dbReference type="InterPro" id="IPR027417">
    <property type="entry name" value="P-loop_NTPase"/>
</dbReference>
<dbReference type="PROSITE" id="PS51194">
    <property type="entry name" value="HELICASE_CTER"/>
    <property type="match status" value="1"/>
</dbReference>
<evidence type="ECO:0000256" key="8">
    <source>
        <dbReference type="ARBA" id="ARBA00044566"/>
    </source>
</evidence>
<keyword evidence="5" id="KW-0413">Isomerase</keyword>
<reference evidence="11" key="1">
    <citation type="submission" date="2021-03" db="EMBL/GenBank/DDBJ databases">
        <authorList>
            <person name="Bekaert M."/>
        </authorList>
    </citation>
    <scope>NUCLEOTIDE SEQUENCE</scope>
</reference>
<organism evidence="11 12">
    <name type="scientific">Mytilus edulis</name>
    <name type="common">Blue mussel</name>
    <dbReference type="NCBI Taxonomy" id="6550"/>
    <lineage>
        <taxon>Eukaryota</taxon>
        <taxon>Metazoa</taxon>
        <taxon>Spiralia</taxon>
        <taxon>Lophotrochozoa</taxon>
        <taxon>Mollusca</taxon>
        <taxon>Bivalvia</taxon>
        <taxon>Autobranchia</taxon>
        <taxon>Pteriomorphia</taxon>
        <taxon>Mytilida</taxon>
        <taxon>Mytiloidea</taxon>
        <taxon>Mytilidae</taxon>
        <taxon>Mytilinae</taxon>
        <taxon>Mytilus</taxon>
    </lineage>
</organism>
<dbReference type="SMART" id="SM00490">
    <property type="entry name" value="HELICc"/>
    <property type="match status" value="1"/>
</dbReference>
<keyword evidence="2" id="KW-0547">Nucleotide-binding</keyword>
<accession>A0A8S3VHD5</accession>
<keyword evidence="4" id="KW-0238">DNA-binding</keyword>
<evidence type="ECO:0000259" key="10">
    <source>
        <dbReference type="PROSITE" id="PS51194"/>
    </source>
</evidence>
<feature type="domain" description="Helicase ATP-binding" evidence="9">
    <location>
        <begin position="34"/>
        <end position="209"/>
    </location>
</feature>
<dbReference type="PROSITE" id="PS51192">
    <property type="entry name" value="HELICASE_ATP_BIND_1"/>
    <property type="match status" value="1"/>
</dbReference>
<dbReference type="Proteomes" id="UP000683360">
    <property type="component" value="Unassembled WGS sequence"/>
</dbReference>
<evidence type="ECO:0000256" key="4">
    <source>
        <dbReference type="ARBA" id="ARBA00023125"/>
    </source>
</evidence>
<evidence type="ECO:0000313" key="11">
    <source>
        <dbReference type="EMBL" id="CAG2256150.1"/>
    </source>
</evidence>
<protein>
    <recommendedName>
        <fullName evidence="7">DNA 3'-5' helicase</fullName>
        <ecNumber evidence="7">5.6.2.4</ecNumber>
    </recommendedName>
    <alternativeName>
        <fullName evidence="8">DNA 3'-5' helicase Q1</fullName>
    </alternativeName>
</protein>
<dbReference type="AlphaFoldDB" id="A0A8S3VHD5"/>
<sequence>MATSSDSSEINEAIIKILPQFGVKELKAEQMKILKCMISRDDCLAVLPTGFGKSLPFQMCIPVQRELHINDIGKIIVCCPLVSIMKDQVERLQKIPNLKAVYIGSSSDISEDMKDVNIIYASPETLVGDPICREVLKTLHVSTIVIDEFHTIATWGEDIDGKPAFRKWFQHIGEIRSICPTASVLALSATCTLKIRKRVMNALNLSPDVTDITMSPNKENIKIVVNKVNTELEIAMCWLIDGLHKEKENFPKTLIYCTSIIDVSKMYKYISNELPSYIGYIDMYHSESTTSRKDKILTELKKPDSSLRIIVATSALGMGVDICDCQNIILYGAPKTTLDLIQQMGRAGRNGKPSLGLILYNSYNSRHVDVDVKQVYSSKDCRRTALLQPFLKKSDMDKLRSVETSHTCCDLCALKCSCGICESLPLEIMFTDTSNISESESDSNTESYDWAEYEAELMGLPDLDICDD</sequence>
<dbReference type="GO" id="GO:0005737">
    <property type="term" value="C:cytoplasm"/>
    <property type="evidence" value="ECO:0007669"/>
    <property type="project" value="TreeGrafter"/>
</dbReference>
<dbReference type="EC" id="5.6.2.4" evidence="7"/>
<evidence type="ECO:0000256" key="1">
    <source>
        <dbReference type="ARBA" id="ARBA00005446"/>
    </source>
</evidence>
<dbReference type="GO" id="GO:0009378">
    <property type="term" value="F:four-way junction helicase activity"/>
    <property type="evidence" value="ECO:0007669"/>
    <property type="project" value="TreeGrafter"/>
</dbReference>
<dbReference type="PANTHER" id="PTHR13710:SF105">
    <property type="entry name" value="ATP-DEPENDENT DNA HELICASE Q1"/>
    <property type="match status" value="1"/>
</dbReference>
<keyword evidence="3" id="KW-0067">ATP-binding</keyword>
<keyword evidence="12" id="KW-1185">Reference proteome</keyword>
<comment type="caution">
    <text evidence="11">The sequence shown here is derived from an EMBL/GenBank/DDBJ whole genome shotgun (WGS) entry which is preliminary data.</text>
</comment>
<proteinExistence type="inferred from homology"/>